<dbReference type="PANTHER" id="PTHR13966">
    <property type="entry name" value="ENDONUCLEASE RELATED"/>
    <property type="match status" value="1"/>
</dbReference>
<evidence type="ECO:0000256" key="4">
    <source>
        <dbReference type="SAM" id="SignalP"/>
    </source>
</evidence>
<dbReference type="EMBL" id="CM001403">
    <property type="protein sequence ID" value="EHQ25419.1"/>
    <property type="molecule type" value="Genomic_DNA"/>
</dbReference>
<feature type="compositionally biased region" description="Polar residues" evidence="3">
    <location>
        <begin position="39"/>
        <end position="51"/>
    </location>
</feature>
<dbReference type="HOGENOM" id="CLU_055174_2_2_10"/>
<dbReference type="Proteomes" id="UP000002774">
    <property type="component" value="Chromosome"/>
</dbReference>
<dbReference type="SMART" id="SM00892">
    <property type="entry name" value="Endonuclease_NS"/>
    <property type="match status" value="1"/>
</dbReference>
<dbReference type="RefSeq" id="WP_008505142.1">
    <property type="nucleotide sequence ID" value="NZ_CM001403.1"/>
</dbReference>
<dbReference type="InterPro" id="IPR001604">
    <property type="entry name" value="Endo_G_ENPP1-like_dom"/>
</dbReference>
<dbReference type="AlphaFoldDB" id="H1YGN3"/>
<keyword evidence="7" id="KW-0540">Nuclease</keyword>
<organism evidence="7 8">
    <name type="scientific">Mucilaginibacter paludis DSM 18603</name>
    <dbReference type="NCBI Taxonomy" id="714943"/>
    <lineage>
        <taxon>Bacteria</taxon>
        <taxon>Pseudomonadati</taxon>
        <taxon>Bacteroidota</taxon>
        <taxon>Sphingobacteriia</taxon>
        <taxon>Sphingobacteriales</taxon>
        <taxon>Sphingobacteriaceae</taxon>
        <taxon>Mucilaginibacter</taxon>
    </lineage>
</organism>
<dbReference type="SMART" id="SM00477">
    <property type="entry name" value="NUC"/>
    <property type="match status" value="1"/>
</dbReference>
<keyword evidence="4" id="KW-0732">Signal</keyword>
<proteinExistence type="predicted"/>
<evidence type="ECO:0000256" key="1">
    <source>
        <dbReference type="PIRSR" id="PIRSR640255-1"/>
    </source>
</evidence>
<feature type="domain" description="DNA/RNA non-specific endonuclease/pyrophosphatase/phosphodiesterase" evidence="6">
    <location>
        <begin position="87"/>
        <end position="302"/>
    </location>
</feature>
<dbReference type="GO" id="GO:0016787">
    <property type="term" value="F:hydrolase activity"/>
    <property type="evidence" value="ECO:0007669"/>
    <property type="project" value="InterPro"/>
</dbReference>
<keyword evidence="7" id="KW-0255">Endonuclease</keyword>
<dbReference type="SUPFAM" id="SSF54060">
    <property type="entry name" value="His-Me finger endonucleases"/>
    <property type="match status" value="1"/>
</dbReference>
<evidence type="ECO:0000313" key="8">
    <source>
        <dbReference type="Proteomes" id="UP000002774"/>
    </source>
</evidence>
<protein>
    <submittedName>
        <fullName evidence="7">DNA/RNA non-specific endonuclease</fullName>
    </submittedName>
</protein>
<gene>
    <name evidence="7" type="ORF">Mucpa_1255</name>
</gene>
<dbReference type="GO" id="GO:0046872">
    <property type="term" value="F:metal ion binding"/>
    <property type="evidence" value="ECO:0007669"/>
    <property type="project" value="UniProtKB-KW"/>
</dbReference>
<feature type="region of interest" description="Disordered" evidence="3">
    <location>
        <begin position="38"/>
        <end position="63"/>
    </location>
</feature>
<name>H1YGN3_9SPHI</name>
<dbReference type="GO" id="GO:0004519">
    <property type="term" value="F:endonuclease activity"/>
    <property type="evidence" value="ECO:0007669"/>
    <property type="project" value="UniProtKB-KW"/>
</dbReference>
<dbReference type="Pfam" id="PF01223">
    <property type="entry name" value="Endonuclease_NS"/>
    <property type="match status" value="1"/>
</dbReference>
<dbReference type="Gene3D" id="3.40.570.10">
    <property type="entry name" value="Extracellular Endonuclease, subunit A"/>
    <property type="match status" value="1"/>
</dbReference>
<dbReference type="InterPro" id="IPR020821">
    <property type="entry name" value="ENPP1-3/EXOG-like_nuc-like"/>
</dbReference>
<evidence type="ECO:0000313" key="7">
    <source>
        <dbReference type="EMBL" id="EHQ25419.1"/>
    </source>
</evidence>
<dbReference type="eggNOG" id="COG1864">
    <property type="taxonomic scope" value="Bacteria"/>
</dbReference>
<sequence length="315" mass="33517">MKLKHLLIFAFFTIVVSSCSKNAGDNFTFTPPPVVDTVGSGSATPPATVTPGSDAPPLSGDNSNLLFGNPSGAGTSVVNDKDNFLINTGYYVESYNSTKLEPNWVSWHLDATNTTNVTKRLDNFAAYAGLAAWGFTAVQSNSYSPATTYGFDRGHNCPSADRTSSIAANTATFFMINMIPQAPNNNQQTWGNLEDYLRGLTATGYEIYIVMGSYGTGGTGSQGAMNKIGTLGINVPSNVWKIALILPVGDGDITRVTASTRLICVNTPNINSINSNWKLYITSLADIEAKTGYKLLSQLPQSVHDALATKVDSGI</sequence>
<feature type="chain" id="PRO_5003558680" evidence="4">
    <location>
        <begin position="24"/>
        <end position="315"/>
    </location>
</feature>
<feature type="signal peptide" evidence="4">
    <location>
        <begin position="1"/>
        <end position="23"/>
    </location>
</feature>
<evidence type="ECO:0000256" key="3">
    <source>
        <dbReference type="SAM" id="MobiDB-lite"/>
    </source>
</evidence>
<dbReference type="GO" id="GO:0003676">
    <property type="term" value="F:nucleic acid binding"/>
    <property type="evidence" value="ECO:0007669"/>
    <property type="project" value="InterPro"/>
</dbReference>
<dbReference type="STRING" id="714943.Mucpa_1255"/>
<feature type="domain" description="ENPP1-3/EXOG-like endonuclease/phosphodiesterase" evidence="5">
    <location>
        <begin position="88"/>
        <end position="302"/>
    </location>
</feature>
<accession>H1YGN3</accession>
<evidence type="ECO:0000259" key="6">
    <source>
        <dbReference type="SMART" id="SM00892"/>
    </source>
</evidence>
<feature type="active site" description="Proton acceptor" evidence="1">
    <location>
        <position position="155"/>
    </location>
</feature>
<dbReference type="OrthoDB" id="9811262at2"/>
<dbReference type="InterPro" id="IPR040255">
    <property type="entry name" value="Non-specific_endonuclease"/>
</dbReference>
<feature type="binding site" evidence="2">
    <location>
        <position position="186"/>
    </location>
    <ligand>
        <name>Mg(2+)</name>
        <dbReference type="ChEBI" id="CHEBI:18420"/>
        <note>catalytic</note>
    </ligand>
</feature>
<dbReference type="PROSITE" id="PS51257">
    <property type="entry name" value="PROKAR_LIPOPROTEIN"/>
    <property type="match status" value="1"/>
</dbReference>
<dbReference type="InterPro" id="IPR044925">
    <property type="entry name" value="His-Me_finger_sf"/>
</dbReference>
<keyword evidence="7" id="KW-0378">Hydrolase</keyword>
<dbReference type="PANTHER" id="PTHR13966:SF5">
    <property type="entry name" value="ENDONUCLEASE G, MITOCHONDRIAL"/>
    <property type="match status" value="1"/>
</dbReference>
<evidence type="ECO:0000256" key="2">
    <source>
        <dbReference type="PIRSR" id="PIRSR640255-2"/>
    </source>
</evidence>
<keyword evidence="8" id="KW-1185">Reference proteome</keyword>
<reference evidence="7" key="1">
    <citation type="submission" date="2011-09" db="EMBL/GenBank/DDBJ databases">
        <title>The permanent draft genome of Mucilaginibacter paludis DSM 18603.</title>
        <authorList>
            <consortium name="US DOE Joint Genome Institute (JGI-PGF)"/>
            <person name="Lucas S."/>
            <person name="Han J."/>
            <person name="Lapidus A."/>
            <person name="Bruce D."/>
            <person name="Goodwin L."/>
            <person name="Pitluck S."/>
            <person name="Peters L."/>
            <person name="Kyrpides N."/>
            <person name="Mavromatis K."/>
            <person name="Ivanova N."/>
            <person name="Mikhailova N."/>
            <person name="Held B."/>
            <person name="Detter J.C."/>
            <person name="Tapia R."/>
            <person name="Han C."/>
            <person name="Land M."/>
            <person name="Hauser L."/>
            <person name="Markowitz V."/>
            <person name="Cheng J.-F."/>
            <person name="Hugenholtz P."/>
            <person name="Woyke T."/>
            <person name="Wu D."/>
            <person name="Tindall B."/>
            <person name="Brambilla E."/>
            <person name="Klenk H.-P."/>
            <person name="Eisen J.A."/>
        </authorList>
    </citation>
    <scope>NUCLEOTIDE SEQUENCE [LARGE SCALE GENOMIC DNA]</scope>
    <source>
        <strain evidence="7">DSM 18603</strain>
    </source>
</reference>
<keyword evidence="2" id="KW-0479">Metal-binding</keyword>
<evidence type="ECO:0000259" key="5">
    <source>
        <dbReference type="SMART" id="SM00477"/>
    </source>
</evidence>
<dbReference type="InterPro" id="IPR044929">
    <property type="entry name" value="DNA/RNA_non-sp_Endonuclease_sf"/>
</dbReference>